<dbReference type="CDD" id="cd05253">
    <property type="entry name" value="UDP_GE_SDE_e"/>
    <property type="match status" value="1"/>
</dbReference>
<dbReference type="STRING" id="345632.GPICK_10380"/>
<dbReference type="RefSeq" id="WP_039742914.1">
    <property type="nucleotide sequence ID" value="NZ_CP009788.1"/>
</dbReference>
<feature type="domain" description="NAD-dependent epimerase/dehydratase" evidence="7">
    <location>
        <begin position="4"/>
        <end position="234"/>
    </location>
</feature>
<keyword evidence="6" id="KW-0472">Membrane</keyword>
<evidence type="ECO:0000313" key="9">
    <source>
        <dbReference type="Proteomes" id="UP000057609"/>
    </source>
</evidence>
<evidence type="ECO:0000313" key="8">
    <source>
        <dbReference type="EMBL" id="AJE03703.1"/>
    </source>
</evidence>
<evidence type="ECO:0000256" key="4">
    <source>
        <dbReference type="ARBA" id="ARBA00022989"/>
    </source>
</evidence>
<evidence type="ECO:0000256" key="6">
    <source>
        <dbReference type="ARBA" id="ARBA00023136"/>
    </source>
</evidence>
<evidence type="ECO:0000256" key="2">
    <source>
        <dbReference type="ARBA" id="ARBA00004308"/>
    </source>
</evidence>
<dbReference type="PRINTS" id="PR01713">
    <property type="entry name" value="NUCEPIMERASE"/>
</dbReference>
<dbReference type="HOGENOM" id="CLU_007383_1_7_7"/>
<dbReference type="PANTHER" id="PTHR43574">
    <property type="entry name" value="EPIMERASE-RELATED"/>
    <property type="match status" value="1"/>
</dbReference>
<gene>
    <name evidence="8" type="ORF">GPICK_10380</name>
</gene>
<keyword evidence="9" id="KW-1185">Reference proteome</keyword>
<dbReference type="GO" id="GO:0016020">
    <property type="term" value="C:membrane"/>
    <property type="evidence" value="ECO:0007669"/>
    <property type="project" value="UniProtKB-SubCell"/>
</dbReference>
<dbReference type="InterPro" id="IPR036291">
    <property type="entry name" value="NAD(P)-bd_dom_sf"/>
</dbReference>
<keyword evidence="5" id="KW-0520">NAD</keyword>
<dbReference type="AlphaFoldDB" id="A0A0B5BAF7"/>
<evidence type="ECO:0000256" key="5">
    <source>
        <dbReference type="ARBA" id="ARBA00023027"/>
    </source>
</evidence>
<protein>
    <submittedName>
        <fullName evidence="8">Capsular biosynthesis protein CpsI</fullName>
    </submittedName>
</protein>
<proteinExistence type="predicted"/>
<dbReference type="SUPFAM" id="SSF51735">
    <property type="entry name" value="NAD(P)-binding Rossmann-fold domains"/>
    <property type="match status" value="1"/>
</dbReference>
<dbReference type="Proteomes" id="UP000057609">
    <property type="component" value="Chromosome"/>
</dbReference>
<name>A0A0B5BAF7_9BACT</name>
<dbReference type="FunFam" id="3.40.50.720:FF:000198">
    <property type="entry name" value="UDP-glucuronate 4-epimerase 3"/>
    <property type="match status" value="1"/>
</dbReference>
<organism evidence="8 9">
    <name type="scientific">Geobacter pickeringii</name>
    <dbReference type="NCBI Taxonomy" id="345632"/>
    <lineage>
        <taxon>Bacteria</taxon>
        <taxon>Pseudomonadati</taxon>
        <taxon>Thermodesulfobacteriota</taxon>
        <taxon>Desulfuromonadia</taxon>
        <taxon>Geobacterales</taxon>
        <taxon>Geobacteraceae</taxon>
        <taxon>Geobacter</taxon>
    </lineage>
</organism>
<keyword evidence="4" id="KW-1133">Transmembrane helix</keyword>
<sequence length="336" mass="37462">MRTVLVTGAAGFIGSHLATRLLKQGDRVIGLDNLNDYYDVGLKRDRLKLLEGTDGFRFVKGDLSDREAVERLFTAERFDVVVNLAAQAGVRYSLTNPHAYVESNLVGFVNILEGCRHHGVKHLVYASSSSVYGANTTMPFSIHHNVDHPVSLYAATKKANELMAHTYSSLYGLPTTGLRFFTVYGPWGRPDMALFLFTRAILEGRPIDVYNHGRMQRDFTYIDDIIEGVTRVMDCTPAPNPSWSGASPDPGTSCAPYRIYNIGNNSPVELMTFIETIERCLGTTAQKNLLPIQPGDVPATYADVDDLMRDVGFKPATSIEEGIGRFVAWYREYYKR</sequence>
<keyword evidence="3" id="KW-0812">Transmembrane</keyword>
<dbReference type="Pfam" id="PF01370">
    <property type="entry name" value="Epimerase"/>
    <property type="match status" value="1"/>
</dbReference>
<evidence type="ECO:0000256" key="3">
    <source>
        <dbReference type="ARBA" id="ARBA00022692"/>
    </source>
</evidence>
<comment type="subcellular location">
    <subcellularLocation>
        <location evidence="2">Endomembrane system</location>
    </subcellularLocation>
    <subcellularLocation>
        <location evidence="1">Membrane</location>
        <topology evidence="1">Multi-pass membrane protein</topology>
    </subcellularLocation>
</comment>
<evidence type="ECO:0000259" key="7">
    <source>
        <dbReference type="Pfam" id="PF01370"/>
    </source>
</evidence>
<evidence type="ECO:0000256" key="1">
    <source>
        <dbReference type="ARBA" id="ARBA00004141"/>
    </source>
</evidence>
<dbReference type="OrthoDB" id="9802815at2"/>
<dbReference type="InterPro" id="IPR001509">
    <property type="entry name" value="Epimerase_deHydtase"/>
</dbReference>
<dbReference type="EMBL" id="CP009788">
    <property type="protein sequence ID" value="AJE03703.1"/>
    <property type="molecule type" value="Genomic_DNA"/>
</dbReference>
<accession>A0A0B5BAF7</accession>
<reference evidence="8 9" key="1">
    <citation type="journal article" date="2015" name="Genome Announc.">
        <title>Complete Genome of Geobacter pickeringii G13T, a Metal-Reducing Isolate from Sedimentary Kaolin Deposits.</title>
        <authorList>
            <person name="Badalamenti J.P."/>
            <person name="Bond D.R."/>
        </authorList>
    </citation>
    <scope>NUCLEOTIDE SEQUENCE [LARGE SCALE GENOMIC DNA]</scope>
    <source>
        <strain evidence="8 9">G13</strain>
    </source>
</reference>
<dbReference type="Gene3D" id="3.40.50.720">
    <property type="entry name" value="NAD(P)-binding Rossmann-like Domain"/>
    <property type="match status" value="1"/>
</dbReference>
<dbReference type="GO" id="GO:0012505">
    <property type="term" value="C:endomembrane system"/>
    <property type="evidence" value="ECO:0007669"/>
    <property type="project" value="UniProtKB-SubCell"/>
</dbReference>
<dbReference type="KEGG" id="gpi:GPICK_10380"/>